<dbReference type="PANTHER" id="PTHR32182">
    <property type="entry name" value="DNA REPLICATION AND REPAIR PROTEIN RECF"/>
    <property type="match status" value="1"/>
</dbReference>
<evidence type="ECO:0000259" key="1">
    <source>
        <dbReference type="Pfam" id="PF13304"/>
    </source>
</evidence>
<dbReference type="Proteomes" id="UP001500454">
    <property type="component" value="Unassembled WGS sequence"/>
</dbReference>
<dbReference type="NCBIfam" id="TIGR04435">
    <property type="entry name" value="restrict_AAA_1"/>
    <property type="match status" value="1"/>
</dbReference>
<dbReference type="SUPFAM" id="SSF52540">
    <property type="entry name" value="P-loop containing nucleoside triphosphate hydrolases"/>
    <property type="match status" value="1"/>
</dbReference>
<evidence type="ECO:0000313" key="2">
    <source>
        <dbReference type="EMBL" id="GAA4379688.1"/>
    </source>
</evidence>
<dbReference type="InterPro" id="IPR003959">
    <property type="entry name" value="ATPase_AAA_core"/>
</dbReference>
<dbReference type="RefSeq" id="WP_345223307.1">
    <property type="nucleotide sequence ID" value="NZ_BAABHA010000003.1"/>
</dbReference>
<dbReference type="Gene3D" id="3.40.50.300">
    <property type="entry name" value="P-loop containing nucleotide triphosphate hydrolases"/>
    <property type="match status" value="1"/>
</dbReference>
<organism evidence="2 3">
    <name type="scientific">Hymenobacter koreensis</name>
    <dbReference type="NCBI Taxonomy" id="1084523"/>
    <lineage>
        <taxon>Bacteria</taxon>
        <taxon>Pseudomonadati</taxon>
        <taxon>Bacteroidota</taxon>
        <taxon>Cytophagia</taxon>
        <taxon>Cytophagales</taxon>
        <taxon>Hymenobacteraceae</taxon>
        <taxon>Hymenobacter</taxon>
    </lineage>
</organism>
<keyword evidence="3" id="KW-1185">Reference proteome</keyword>
<accession>A0ABP8IY36</accession>
<gene>
    <name evidence="2" type="ORF">GCM10023186_17350</name>
</gene>
<proteinExistence type="predicted"/>
<dbReference type="PANTHER" id="PTHR32182:SF25">
    <property type="entry name" value="SLR1056 PROTEIN"/>
    <property type="match status" value="1"/>
</dbReference>
<name>A0ABP8IY36_9BACT</name>
<dbReference type="InterPro" id="IPR027417">
    <property type="entry name" value="P-loop_NTPase"/>
</dbReference>
<sequence length="568" mass="64848">MKLVRLKMLASFRSLSEGFEMNFRSQHVLHRDSDDLSDFNPFCLVGLNGSGKSNVLEALSGIFFHLDSCTSKYKPTAFTKHFDPKTSTPTGFEVEYFIGLNNGSPYVIQNFYKVRILKEPSLEPKMYVQSYPFSSNQEEVAVSLNSQFGEAAPARIYLPDLVVGYSSGENEILSHAFIKTRFIHFDEYIEAVAKNYFYSEPESSLVYIDEGMSQAVLLSNMLFQDDDTLKPLRENLGVCAMRSFRININMHEIKVRGEKENYIKQNIIKQLDGSIDSLKACSTCWYEYIDESGLKHLVLDYWVNEATKLAFKEHFQNAFTLFRLFQVLYTLNNRIVTDDIKEEVYQSKGFYIDGKIPHAAPSDHVFYFLDFLITKENKNSNSKIDLLLRNFSDGEHQFLHTIGICLMLKNHRTLLLLDEPETHFNPNWRSKFIKTLRDSIKAGGGNNLLKEVLMTSHSPFIISDSKSKFVHIFKKNNNDITTTQTAENINLNTFGTSVNLITMKVFGKTETIADLSNDKISEIKHSFEQGDITADEALQIANQLGESLEKTLLIVAINNKPKNDVVLL</sequence>
<comment type="caution">
    <text evidence="2">The sequence shown here is derived from an EMBL/GenBank/DDBJ whole genome shotgun (WGS) entry which is preliminary data.</text>
</comment>
<protein>
    <submittedName>
        <fullName evidence="2">Restriction system-associated AAA family ATPase</fullName>
    </submittedName>
</protein>
<dbReference type="Pfam" id="PF13304">
    <property type="entry name" value="AAA_21"/>
    <property type="match status" value="1"/>
</dbReference>
<feature type="domain" description="ATPase AAA-type core" evidence="1">
    <location>
        <begin position="385"/>
        <end position="463"/>
    </location>
</feature>
<evidence type="ECO:0000313" key="3">
    <source>
        <dbReference type="Proteomes" id="UP001500454"/>
    </source>
</evidence>
<reference evidence="3" key="1">
    <citation type="journal article" date="2019" name="Int. J. Syst. Evol. Microbiol.">
        <title>The Global Catalogue of Microorganisms (GCM) 10K type strain sequencing project: providing services to taxonomists for standard genome sequencing and annotation.</title>
        <authorList>
            <consortium name="The Broad Institute Genomics Platform"/>
            <consortium name="The Broad Institute Genome Sequencing Center for Infectious Disease"/>
            <person name="Wu L."/>
            <person name="Ma J."/>
        </authorList>
    </citation>
    <scope>NUCLEOTIDE SEQUENCE [LARGE SCALE GENOMIC DNA]</scope>
    <source>
        <strain evidence="3">JCM 17924</strain>
    </source>
</reference>
<dbReference type="EMBL" id="BAABHA010000003">
    <property type="protein sequence ID" value="GAA4379688.1"/>
    <property type="molecule type" value="Genomic_DNA"/>
</dbReference>
<dbReference type="InterPro" id="IPR030974">
    <property type="entry name" value="Restrict_AAA"/>
</dbReference>